<gene>
    <name evidence="1" type="ORF">M514_22526</name>
</gene>
<evidence type="ECO:0000313" key="1">
    <source>
        <dbReference type="EMBL" id="KFD65248.1"/>
    </source>
</evidence>
<sequence>MKTIGKRLKIRYWIPVGNRDCIKALIATNHPVPGTFVLWDQVNGTSPLRVGGYENATLQELVQLLPCSGKLCWSEAPGASVHWGTAGAYAVFNARHSDCRKPPWSDQERTEDRQVPNVLKFFSVCRGNRALAFYFYMNSPRRNVSRGAWMSGTSCR</sequence>
<dbReference type="AlphaFoldDB" id="A0A085N702"/>
<name>A0A085N702_9BILA</name>
<dbReference type="EMBL" id="KL367541">
    <property type="protein sequence ID" value="KFD65248.1"/>
    <property type="molecule type" value="Genomic_DNA"/>
</dbReference>
<dbReference type="Proteomes" id="UP000030758">
    <property type="component" value="Unassembled WGS sequence"/>
</dbReference>
<proteinExistence type="predicted"/>
<accession>A0A085N702</accession>
<organism evidence="1">
    <name type="scientific">Trichuris suis</name>
    <name type="common">pig whipworm</name>
    <dbReference type="NCBI Taxonomy" id="68888"/>
    <lineage>
        <taxon>Eukaryota</taxon>
        <taxon>Metazoa</taxon>
        <taxon>Ecdysozoa</taxon>
        <taxon>Nematoda</taxon>
        <taxon>Enoplea</taxon>
        <taxon>Dorylaimia</taxon>
        <taxon>Trichinellida</taxon>
        <taxon>Trichuridae</taxon>
        <taxon>Trichuris</taxon>
    </lineage>
</organism>
<protein>
    <submittedName>
        <fullName evidence="1">Uncharacterized protein</fullName>
    </submittedName>
</protein>
<reference evidence="1" key="1">
    <citation type="journal article" date="2014" name="Nat. Genet.">
        <title>Genome and transcriptome of the porcine whipworm Trichuris suis.</title>
        <authorList>
            <person name="Jex A.R."/>
            <person name="Nejsum P."/>
            <person name="Schwarz E.M."/>
            <person name="Hu L."/>
            <person name="Young N.D."/>
            <person name="Hall R.S."/>
            <person name="Korhonen P.K."/>
            <person name="Liao S."/>
            <person name="Thamsborg S."/>
            <person name="Xia J."/>
            <person name="Xu P."/>
            <person name="Wang S."/>
            <person name="Scheerlinck J.P."/>
            <person name="Hofmann A."/>
            <person name="Sternberg P.W."/>
            <person name="Wang J."/>
            <person name="Gasser R.B."/>
        </authorList>
    </citation>
    <scope>NUCLEOTIDE SEQUENCE [LARGE SCALE GENOMIC DNA]</scope>
    <source>
        <strain evidence="1">DCEP-RM93F</strain>
    </source>
</reference>